<evidence type="ECO:0000313" key="3">
    <source>
        <dbReference type="EMBL" id="QCD35230.1"/>
    </source>
</evidence>
<feature type="transmembrane region" description="Helical" evidence="1">
    <location>
        <begin position="20"/>
        <end position="39"/>
    </location>
</feature>
<evidence type="ECO:0000313" key="4">
    <source>
        <dbReference type="Proteomes" id="UP000297031"/>
    </source>
</evidence>
<keyword evidence="1" id="KW-0472">Membrane</keyword>
<feature type="transmembrane region" description="Helical" evidence="1">
    <location>
        <begin position="181"/>
        <end position="200"/>
    </location>
</feature>
<dbReference type="KEGG" id="mgod:E7746_04680"/>
<accession>A0A4P7VEP7</accession>
<dbReference type="EMBL" id="CP039393">
    <property type="protein sequence ID" value="QCD35230.1"/>
    <property type="molecule type" value="Genomic_DNA"/>
</dbReference>
<gene>
    <name evidence="3" type="ORF">E7746_04680</name>
</gene>
<feature type="transmembrane region" description="Helical" evidence="1">
    <location>
        <begin position="242"/>
        <end position="259"/>
    </location>
</feature>
<dbReference type="OrthoDB" id="9807744at2"/>
<dbReference type="PANTHER" id="PTHR30590">
    <property type="entry name" value="INNER MEMBRANE PROTEIN"/>
    <property type="match status" value="1"/>
</dbReference>
<proteinExistence type="predicted"/>
<dbReference type="AlphaFoldDB" id="A0A4P7VEP7"/>
<dbReference type="InterPro" id="IPR052529">
    <property type="entry name" value="Bact_Transport_Assoc"/>
</dbReference>
<dbReference type="InterPro" id="IPR007349">
    <property type="entry name" value="DUF418"/>
</dbReference>
<protein>
    <submittedName>
        <fullName evidence="3">DUF418 domain-containing protein</fullName>
    </submittedName>
</protein>
<feature type="transmembrane region" description="Helical" evidence="1">
    <location>
        <begin position="141"/>
        <end position="160"/>
    </location>
</feature>
<dbReference type="RefSeq" id="WP_136410010.1">
    <property type="nucleotide sequence ID" value="NZ_CANQMU010000001.1"/>
</dbReference>
<feature type="transmembrane region" description="Helical" evidence="1">
    <location>
        <begin position="279"/>
        <end position="301"/>
    </location>
</feature>
<dbReference type="PANTHER" id="PTHR30590:SF2">
    <property type="entry name" value="INNER MEMBRANE PROTEIN"/>
    <property type="match status" value="1"/>
</dbReference>
<feature type="transmembrane region" description="Helical" evidence="1">
    <location>
        <begin position="321"/>
        <end position="338"/>
    </location>
</feature>
<evidence type="ECO:0000256" key="1">
    <source>
        <dbReference type="SAM" id="Phobius"/>
    </source>
</evidence>
<feature type="transmembrane region" description="Helical" evidence="1">
    <location>
        <begin position="102"/>
        <end position="129"/>
    </location>
</feature>
<reference evidence="3 4" key="1">
    <citation type="submission" date="2019-02" db="EMBL/GenBank/DDBJ databases">
        <title>Isolation and identification of novel species under the genus Muribaculum.</title>
        <authorList>
            <person name="Miyake S."/>
            <person name="Ding Y."/>
            <person name="Low A."/>
            <person name="Soh M."/>
            <person name="Seedorf H."/>
        </authorList>
    </citation>
    <scope>NUCLEOTIDE SEQUENCE [LARGE SCALE GENOMIC DNA]</scope>
    <source>
        <strain evidence="3 4">TLL-A4</strain>
    </source>
</reference>
<feature type="transmembrane region" description="Helical" evidence="1">
    <location>
        <begin position="59"/>
        <end position="82"/>
    </location>
</feature>
<feature type="transmembrane region" description="Helical" evidence="1">
    <location>
        <begin position="216"/>
        <end position="235"/>
    </location>
</feature>
<dbReference type="Pfam" id="PF04235">
    <property type="entry name" value="DUF418"/>
    <property type="match status" value="1"/>
</dbReference>
<keyword evidence="1" id="KW-1133">Transmembrane helix</keyword>
<feature type="transmembrane region" description="Helical" evidence="1">
    <location>
        <begin position="344"/>
        <end position="365"/>
    </location>
</feature>
<dbReference type="Proteomes" id="UP000297031">
    <property type="component" value="Chromosome"/>
</dbReference>
<keyword evidence="1" id="KW-0812">Transmembrane</keyword>
<sequence length="399" mass="45206">MQPTLQHHARVDVADVLRGLAVMGIILLHSIEHFNFYSFPDTAGQGALLDFTDRAIWDGLFFLLGGKAYAIFALLFGFSFFIQDDNQRMRGNDFRRRFCWRLLLLFIIGNFNACFFTGEILVMYSLIGIVLVLTCRLSTKWVLAIAAVCMLQPVAIYNVIRASLDSSYITPTVPSSHLWGAAFAMQSGGTFLGTVAVNIWEGQLASLAWAWDHGRIFQTASLFMLGMVIGRNGLFLKEHLPMWGRVLAISLIAFFPLHGLDQMLPDFIDNKNILSPLLIIISSLANLSFMLVLVSGILFAFYRTNMHDLLMKITPYGKMSMTNYVTQSIIGSMIYYNWGFGMHAHLGITASFLLGIVLFVLQYMFCRWWISSHSHGPMEYMWKRATWIDKSLRPTVKTL</sequence>
<keyword evidence="4" id="KW-1185">Reference proteome</keyword>
<organism evidence="3 4">
    <name type="scientific">Muribaculum gordoncarteri</name>
    <dbReference type="NCBI Taxonomy" id="2530390"/>
    <lineage>
        <taxon>Bacteria</taxon>
        <taxon>Pseudomonadati</taxon>
        <taxon>Bacteroidota</taxon>
        <taxon>Bacteroidia</taxon>
        <taxon>Bacteroidales</taxon>
        <taxon>Muribaculaceae</taxon>
        <taxon>Muribaculum</taxon>
    </lineage>
</organism>
<evidence type="ECO:0000259" key="2">
    <source>
        <dbReference type="Pfam" id="PF04235"/>
    </source>
</evidence>
<name>A0A4P7VEP7_9BACT</name>
<feature type="domain" description="DUF418" evidence="2">
    <location>
        <begin position="230"/>
        <end position="388"/>
    </location>
</feature>